<dbReference type="EMBL" id="JARKIF010000002">
    <property type="protein sequence ID" value="KAJ7647090.1"/>
    <property type="molecule type" value="Genomic_DNA"/>
</dbReference>
<dbReference type="Proteomes" id="UP001221142">
    <property type="component" value="Unassembled WGS sequence"/>
</dbReference>
<dbReference type="Gene3D" id="1.10.530.10">
    <property type="match status" value="1"/>
</dbReference>
<evidence type="ECO:0000256" key="2">
    <source>
        <dbReference type="SAM" id="SignalP"/>
    </source>
</evidence>
<dbReference type="Pfam" id="PF01464">
    <property type="entry name" value="SLT"/>
    <property type="match status" value="1"/>
</dbReference>
<gene>
    <name evidence="4" type="ORF">FB45DRAFT_188608</name>
</gene>
<feature type="signal peptide" evidence="2">
    <location>
        <begin position="1"/>
        <end position="19"/>
    </location>
</feature>
<name>A0AAD7G0A2_9AGAR</name>
<evidence type="ECO:0000259" key="3">
    <source>
        <dbReference type="Pfam" id="PF01464"/>
    </source>
</evidence>
<protein>
    <submittedName>
        <fullName evidence="4">Glycoside hydrolase family 23 protein</fullName>
    </submittedName>
</protein>
<dbReference type="InterPro" id="IPR008258">
    <property type="entry name" value="Transglycosylase_SLT_dom_1"/>
</dbReference>
<reference evidence="4" key="1">
    <citation type="submission" date="2023-03" db="EMBL/GenBank/DDBJ databases">
        <title>Massive genome expansion in bonnet fungi (Mycena s.s.) driven by repeated elements and novel gene families across ecological guilds.</title>
        <authorList>
            <consortium name="Lawrence Berkeley National Laboratory"/>
            <person name="Harder C.B."/>
            <person name="Miyauchi S."/>
            <person name="Viragh M."/>
            <person name="Kuo A."/>
            <person name="Thoen E."/>
            <person name="Andreopoulos B."/>
            <person name="Lu D."/>
            <person name="Skrede I."/>
            <person name="Drula E."/>
            <person name="Henrissat B."/>
            <person name="Morin E."/>
            <person name="Kohler A."/>
            <person name="Barry K."/>
            <person name="LaButti K."/>
            <person name="Morin E."/>
            <person name="Salamov A."/>
            <person name="Lipzen A."/>
            <person name="Mereny Z."/>
            <person name="Hegedus B."/>
            <person name="Baldrian P."/>
            <person name="Stursova M."/>
            <person name="Weitz H."/>
            <person name="Taylor A."/>
            <person name="Grigoriev I.V."/>
            <person name="Nagy L.G."/>
            <person name="Martin F."/>
            <person name="Kauserud H."/>
        </authorList>
    </citation>
    <scope>NUCLEOTIDE SEQUENCE</scope>
    <source>
        <strain evidence="4">9284</strain>
    </source>
</reference>
<keyword evidence="4" id="KW-0378">Hydrolase</keyword>
<dbReference type="GO" id="GO:0016787">
    <property type="term" value="F:hydrolase activity"/>
    <property type="evidence" value="ECO:0007669"/>
    <property type="project" value="UniProtKB-KW"/>
</dbReference>
<proteinExistence type="predicted"/>
<evidence type="ECO:0000313" key="4">
    <source>
        <dbReference type="EMBL" id="KAJ7647090.1"/>
    </source>
</evidence>
<feature type="region of interest" description="Disordered" evidence="1">
    <location>
        <begin position="29"/>
        <end position="103"/>
    </location>
</feature>
<organism evidence="4 5">
    <name type="scientific">Roridomyces roridus</name>
    <dbReference type="NCBI Taxonomy" id="1738132"/>
    <lineage>
        <taxon>Eukaryota</taxon>
        <taxon>Fungi</taxon>
        <taxon>Dikarya</taxon>
        <taxon>Basidiomycota</taxon>
        <taxon>Agaricomycotina</taxon>
        <taxon>Agaricomycetes</taxon>
        <taxon>Agaricomycetidae</taxon>
        <taxon>Agaricales</taxon>
        <taxon>Marasmiineae</taxon>
        <taxon>Mycenaceae</taxon>
        <taxon>Roridomyces</taxon>
    </lineage>
</organism>
<keyword evidence="5" id="KW-1185">Reference proteome</keyword>
<dbReference type="SUPFAM" id="SSF53955">
    <property type="entry name" value="Lysozyme-like"/>
    <property type="match status" value="1"/>
</dbReference>
<accession>A0AAD7G0A2</accession>
<comment type="caution">
    <text evidence="4">The sequence shown here is derived from an EMBL/GenBank/DDBJ whole genome shotgun (WGS) entry which is preliminary data.</text>
</comment>
<dbReference type="AlphaFoldDB" id="A0AAD7G0A2"/>
<feature type="domain" description="Transglycosylase SLT" evidence="3">
    <location>
        <begin position="187"/>
        <end position="275"/>
    </location>
</feature>
<dbReference type="InterPro" id="IPR023346">
    <property type="entry name" value="Lysozyme-like_dom_sf"/>
</dbReference>
<sequence length="332" mass="34958">MHLTITLIFTAILANASLAARGTHGVAQHHARVSPRAPSLESPAIKAKKRRNCSSPKSDAVSFSCASPTPKASSKAKPKPTSTSKTKTKAKTTSTVKPKPTPQVLAASTGDVLSFEVSRCGPNGATKSITKTTGPNGSLDWLNCGITTSNGWNPPPLKVSDIVYVPLSTAVKQSGTPFAACSKYVPLFDQYGEQFGIPGILLAAFAMQESSCNPATVGGGGEQGLMQITKEKCAGAPGGNCKEPNFNIKTGAAFFAKTLESNGGDLLLSIGQYNGWYQGLTVAKATAAAHSSCCRCQNNLDYLHQFLNGWLQNEDAYTLNLGHYFNLNVCPQ</sequence>
<keyword evidence="2" id="KW-0732">Signal</keyword>
<evidence type="ECO:0000256" key="1">
    <source>
        <dbReference type="SAM" id="MobiDB-lite"/>
    </source>
</evidence>
<feature type="compositionally biased region" description="Low complexity" evidence="1">
    <location>
        <begin position="66"/>
        <end position="98"/>
    </location>
</feature>
<feature type="chain" id="PRO_5042140700" evidence="2">
    <location>
        <begin position="20"/>
        <end position="332"/>
    </location>
</feature>
<evidence type="ECO:0000313" key="5">
    <source>
        <dbReference type="Proteomes" id="UP001221142"/>
    </source>
</evidence>